<keyword evidence="6" id="KW-0130">Cell adhesion</keyword>
<evidence type="ECO:0000256" key="8">
    <source>
        <dbReference type="ARBA" id="ARBA00023136"/>
    </source>
</evidence>
<comment type="subcellular location">
    <subcellularLocation>
        <location evidence="1">Membrane</location>
        <topology evidence="1">Single-pass membrane protein</topology>
    </subcellularLocation>
</comment>
<dbReference type="SMART" id="SM00406">
    <property type="entry name" value="IGv"/>
    <property type="match status" value="1"/>
</dbReference>
<keyword evidence="8 12" id="KW-0472">Membrane</keyword>
<evidence type="ECO:0000256" key="11">
    <source>
        <dbReference type="SAM" id="MobiDB-lite"/>
    </source>
</evidence>
<comment type="similarity">
    <text evidence="2">Belongs to the nectin family.</text>
</comment>
<dbReference type="EMBL" id="MK522074">
    <property type="protein sequence ID" value="QEG79354.1"/>
    <property type="molecule type" value="mRNA"/>
</dbReference>
<name>A0A5B9RII8_HYPSE</name>
<keyword evidence="10" id="KW-0325">Glycoprotein</keyword>
<feature type="domain" description="Ig-like" evidence="13">
    <location>
        <begin position="34"/>
        <end position="150"/>
    </location>
</feature>
<dbReference type="GO" id="GO:0005912">
    <property type="term" value="C:adherens junction"/>
    <property type="evidence" value="ECO:0007669"/>
    <property type="project" value="TreeGrafter"/>
</dbReference>
<feature type="transmembrane region" description="Helical" evidence="12">
    <location>
        <begin position="343"/>
        <end position="364"/>
    </location>
</feature>
<keyword evidence="4" id="KW-0732">Signal</keyword>
<evidence type="ECO:0000259" key="13">
    <source>
        <dbReference type="PROSITE" id="PS50835"/>
    </source>
</evidence>
<feature type="domain" description="Ig-like" evidence="13">
    <location>
        <begin position="255"/>
        <end position="335"/>
    </location>
</feature>
<dbReference type="PANTHER" id="PTHR23277:SF106">
    <property type="entry name" value="NECTIN-1 ISOFORM X1-RELATED"/>
    <property type="match status" value="1"/>
</dbReference>
<evidence type="ECO:0000256" key="2">
    <source>
        <dbReference type="ARBA" id="ARBA00007810"/>
    </source>
</evidence>
<evidence type="ECO:0000256" key="7">
    <source>
        <dbReference type="ARBA" id="ARBA00022989"/>
    </source>
</evidence>
<keyword evidence="5" id="KW-0677">Repeat</keyword>
<sequence length="413" mass="45143">MEGCLCYAFNDTLWTQCFSRSSTMLLLVSILILSTVTEGLKVIGGNITVVQGETAILPCKLVDTAEPLTQISWQKMTRGKPQNDNFYTILAKNGPQFVNGRDDRFAFVGNFNENNGSLKLSNTTLMDEGTYTCIFTLFPSGNHKTEIPLNLLVPPVISLKDNPLTLGDEEVSLVTCTAAGSRPPAEVVWITGTLEESVRRTTNSTLHANGTTTTVSSLFGIPTKEINSHSVQCVVTSAARSDKETLNFNIQVFFPPMGVNIIEKSEGVFECLTEANPPSNFTWQRISQPMPQSAVKVEGATLQLLSMTSNLNGLYQCEASNHYGSEHGHLYVHVNSASCTACWTILIILLILIAFGAAAACYYYKYGKFPSALSRMVEWIRRERQPVPTDSPGHVQGVASGEEELPPLQEGSL</sequence>
<dbReference type="GO" id="GO:0007157">
    <property type="term" value="P:heterophilic cell-cell adhesion via plasma membrane cell adhesion molecules"/>
    <property type="evidence" value="ECO:0007669"/>
    <property type="project" value="TreeGrafter"/>
</dbReference>
<evidence type="ECO:0000256" key="5">
    <source>
        <dbReference type="ARBA" id="ARBA00022737"/>
    </source>
</evidence>
<dbReference type="GO" id="GO:0016020">
    <property type="term" value="C:membrane"/>
    <property type="evidence" value="ECO:0007669"/>
    <property type="project" value="UniProtKB-SubCell"/>
</dbReference>
<evidence type="ECO:0000256" key="1">
    <source>
        <dbReference type="ARBA" id="ARBA00004167"/>
    </source>
</evidence>
<organism evidence="14">
    <name type="scientific">Hyporthodus septemfasciatus</name>
    <name type="common">Convict grouper</name>
    <name type="synonym">Epinephelus septemfasciatus</name>
    <dbReference type="NCBI Taxonomy" id="232417"/>
    <lineage>
        <taxon>Eukaryota</taxon>
        <taxon>Metazoa</taxon>
        <taxon>Chordata</taxon>
        <taxon>Craniata</taxon>
        <taxon>Vertebrata</taxon>
        <taxon>Euteleostomi</taxon>
        <taxon>Actinopterygii</taxon>
        <taxon>Neopterygii</taxon>
        <taxon>Teleostei</taxon>
        <taxon>Neoteleostei</taxon>
        <taxon>Acanthomorphata</taxon>
        <taxon>Eupercaria</taxon>
        <taxon>Perciformes</taxon>
        <taxon>Serranoidei</taxon>
        <taxon>Serranidae</taxon>
        <taxon>Epinephelinae</taxon>
        <taxon>Epinephelini</taxon>
        <taxon>Hyporthodus</taxon>
    </lineage>
</organism>
<dbReference type="AlphaFoldDB" id="A0A5B9RII8"/>
<reference evidence="14" key="1">
    <citation type="journal article" date="2019" name="Aquaculture">
        <title>Immunoglobulin-like cell adhesion molecules, nectins - Characterization, functional prediction and expression profiling from seven-band grouper, Hyporthodus septemfasciatus.</title>
        <authorList>
            <person name="Krishnan R."/>
            <person name="Kim J.-O."/>
            <person name="Kim J.-O."/>
            <person name="Qadiri S.S.N."/>
            <person name="Kim S.-J."/>
            <person name="Oh M.-J."/>
        </authorList>
    </citation>
    <scope>NUCLEOTIDE SEQUENCE</scope>
    <source>
        <tissue evidence="14">Brain</tissue>
    </source>
</reference>
<dbReference type="Pfam" id="PF07686">
    <property type="entry name" value="V-set"/>
    <property type="match status" value="1"/>
</dbReference>
<feature type="region of interest" description="Disordered" evidence="11">
    <location>
        <begin position="387"/>
        <end position="413"/>
    </location>
</feature>
<dbReference type="SMART" id="SM00409">
    <property type="entry name" value="IG"/>
    <property type="match status" value="2"/>
</dbReference>
<protein>
    <submittedName>
        <fullName evidence="14">Nectin 4</fullName>
    </submittedName>
</protein>
<dbReference type="SMART" id="SM00408">
    <property type="entry name" value="IGc2"/>
    <property type="match status" value="2"/>
</dbReference>
<evidence type="ECO:0000256" key="10">
    <source>
        <dbReference type="ARBA" id="ARBA00023180"/>
    </source>
</evidence>
<evidence type="ECO:0000313" key="14">
    <source>
        <dbReference type="EMBL" id="QEG79354.1"/>
    </source>
</evidence>
<dbReference type="InterPro" id="IPR013162">
    <property type="entry name" value="CD80_C2-set"/>
</dbReference>
<dbReference type="GO" id="GO:0007156">
    <property type="term" value="P:homophilic cell adhesion via plasma membrane adhesion molecules"/>
    <property type="evidence" value="ECO:0007669"/>
    <property type="project" value="TreeGrafter"/>
</dbReference>
<dbReference type="InterPro" id="IPR036179">
    <property type="entry name" value="Ig-like_dom_sf"/>
</dbReference>
<dbReference type="Pfam" id="PF13927">
    <property type="entry name" value="Ig_3"/>
    <property type="match status" value="1"/>
</dbReference>
<feature type="domain" description="Ig-like" evidence="13">
    <location>
        <begin position="154"/>
        <end position="247"/>
    </location>
</feature>
<dbReference type="SUPFAM" id="SSF48726">
    <property type="entry name" value="Immunoglobulin"/>
    <property type="match status" value="3"/>
</dbReference>
<dbReference type="InterPro" id="IPR013106">
    <property type="entry name" value="Ig_V-set"/>
</dbReference>
<dbReference type="Gene3D" id="2.60.40.10">
    <property type="entry name" value="Immunoglobulins"/>
    <property type="match status" value="3"/>
</dbReference>
<dbReference type="InterPro" id="IPR003599">
    <property type="entry name" value="Ig_sub"/>
</dbReference>
<accession>A0A5B9RII8</accession>
<dbReference type="PANTHER" id="PTHR23277">
    <property type="entry name" value="NECTIN-RELATED"/>
    <property type="match status" value="1"/>
</dbReference>
<keyword evidence="9" id="KW-1015">Disulfide bond</keyword>
<keyword evidence="7 12" id="KW-1133">Transmembrane helix</keyword>
<dbReference type="InterPro" id="IPR003598">
    <property type="entry name" value="Ig_sub2"/>
</dbReference>
<dbReference type="Pfam" id="PF08205">
    <property type="entry name" value="C2-set_2"/>
    <property type="match status" value="1"/>
</dbReference>
<proteinExistence type="evidence at transcript level"/>
<dbReference type="SMR" id="A0A5B9RII8"/>
<dbReference type="InterPro" id="IPR007110">
    <property type="entry name" value="Ig-like_dom"/>
</dbReference>
<reference evidence="14" key="2">
    <citation type="submission" date="2019-02" db="EMBL/GenBank/DDBJ databases">
        <authorList>
            <person name="Kim J.O."/>
            <person name="Kim J.O."/>
            <person name="Qadiri S.S.N."/>
            <person name="Kim S.J."/>
            <person name="Oh M.J."/>
        </authorList>
    </citation>
    <scope>NUCLEOTIDE SEQUENCE</scope>
    <source>
        <tissue evidence="14">Brain</tissue>
    </source>
</reference>
<evidence type="ECO:0000256" key="3">
    <source>
        <dbReference type="ARBA" id="ARBA00022692"/>
    </source>
</evidence>
<evidence type="ECO:0000256" key="4">
    <source>
        <dbReference type="ARBA" id="ARBA00022729"/>
    </source>
</evidence>
<dbReference type="PROSITE" id="PS50835">
    <property type="entry name" value="IG_LIKE"/>
    <property type="match status" value="3"/>
</dbReference>
<dbReference type="InterPro" id="IPR051427">
    <property type="entry name" value="Nectin/Nectin-like"/>
</dbReference>
<dbReference type="InterPro" id="IPR013783">
    <property type="entry name" value="Ig-like_fold"/>
</dbReference>
<evidence type="ECO:0000256" key="9">
    <source>
        <dbReference type="ARBA" id="ARBA00023157"/>
    </source>
</evidence>
<evidence type="ECO:0000256" key="6">
    <source>
        <dbReference type="ARBA" id="ARBA00022889"/>
    </source>
</evidence>
<evidence type="ECO:0000256" key="12">
    <source>
        <dbReference type="SAM" id="Phobius"/>
    </source>
</evidence>
<keyword evidence="3 12" id="KW-0812">Transmembrane</keyword>